<dbReference type="EMBL" id="JACGCM010002208">
    <property type="protein sequence ID" value="KAF6143311.1"/>
    <property type="molecule type" value="Genomic_DNA"/>
</dbReference>
<dbReference type="GO" id="GO:0005634">
    <property type="term" value="C:nucleus"/>
    <property type="evidence" value="ECO:0007669"/>
    <property type="project" value="TreeGrafter"/>
</dbReference>
<dbReference type="GO" id="GO:0006511">
    <property type="term" value="P:ubiquitin-dependent protein catabolic process"/>
    <property type="evidence" value="ECO:0007669"/>
    <property type="project" value="TreeGrafter"/>
</dbReference>
<organism evidence="6 7">
    <name type="scientific">Kingdonia uniflora</name>
    <dbReference type="NCBI Taxonomy" id="39325"/>
    <lineage>
        <taxon>Eukaryota</taxon>
        <taxon>Viridiplantae</taxon>
        <taxon>Streptophyta</taxon>
        <taxon>Embryophyta</taxon>
        <taxon>Tracheophyta</taxon>
        <taxon>Spermatophyta</taxon>
        <taxon>Magnoliopsida</taxon>
        <taxon>Ranunculales</taxon>
        <taxon>Circaeasteraceae</taxon>
        <taxon>Kingdonia</taxon>
    </lineage>
</organism>
<keyword evidence="3" id="KW-0862">Zinc</keyword>
<feature type="domain" description="RING-type" evidence="5">
    <location>
        <begin position="189"/>
        <end position="230"/>
    </location>
</feature>
<keyword evidence="7" id="KW-1185">Reference proteome</keyword>
<dbReference type="GO" id="GO:0008270">
    <property type="term" value="F:zinc ion binding"/>
    <property type="evidence" value="ECO:0007669"/>
    <property type="project" value="UniProtKB-KW"/>
</dbReference>
<dbReference type="InterPro" id="IPR051834">
    <property type="entry name" value="RING_finger_E3_ligase"/>
</dbReference>
<evidence type="ECO:0000256" key="2">
    <source>
        <dbReference type="ARBA" id="ARBA00022771"/>
    </source>
</evidence>
<keyword evidence="2 4" id="KW-0863">Zinc-finger</keyword>
<dbReference type="Gene3D" id="3.30.40.10">
    <property type="entry name" value="Zinc/RING finger domain, C3HC4 (zinc finger)"/>
    <property type="match status" value="1"/>
</dbReference>
<dbReference type="Proteomes" id="UP000541444">
    <property type="component" value="Unassembled WGS sequence"/>
</dbReference>
<keyword evidence="1" id="KW-0479">Metal-binding</keyword>
<dbReference type="SUPFAM" id="SSF57850">
    <property type="entry name" value="RING/U-box"/>
    <property type="match status" value="1"/>
</dbReference>
<name>A0A7J7LKW8_9MAGN</name>
<accession>A0A7J7LKW8</accession>
<dbReference type="GO" id="GO:0061630">
    <property type="term" value="F:ubiquitin protein ligase activity"/>
    <property type="evidence" value="ECO:0007669"/>
    <property type="project" value="TreeGrafter"/>
</dbReference>
<evidence type="ECO:0000256" key="4">
    <source>
        <dbReference type="PROSITE-ProRule" id="PRU00175"/>
    </source>
</evidence>
<protein>
    <recommendedName>
        <fullName evidence="5">RING-type domain-containing protein</fullName>
    </recommendedName>
</protein>
<dbReference type="AlphaFoldDB" id="A0A7J7LKW8"/>
<dbReference type="SMART" id="SM00184">
    <property type="entry name" value="RING"/>
    <property type="match status" value="1"/>
</dbReference>
<dbReference type="PROSITE" id="PS50089">
    <property type="entry name" value="ZF_RING_2"/>
    <property type="match status" value="1"/>
</dbReference>
<dbReference type="PANTHER" id="PTHR45931:SF3">
    <property type="entry name" value="RING ZINC FINGER-CONTAINING PROTEIN"/>
    <property type="match status" value="1"/>
</dbReference>
<dbReference type="Pfam" id="PF13639">
    <property type="entry name" value="zf-RING_2"/>
    <property type="match status" value="1"/>
</dbReference>
<evidence type="ECO:0000313" key="7">
    <source>
        <dbReference type="Proteomes" id="UP000541444"/>
    </source>
</evidence>
<gene>
    <name evidence="6" type="ORF">GIB67_039094</name>
</gene>
<dbReference type="InterPro" id="IPR013083">
    <property type="entry name" value="Znf_RING/FYVE/PHD"/>
</dbReference>
<evidence type="ECO:0000313" key="6">
    <source>
        <dbReference type="EMBL" id="KAF6143311.1"/>
    </source>
</evidence>
<evidence type="ECO:0000259" key="5">
    <source>
        <dbReference type="PROSITE" id="PS50089"/>
    </source>
</evidence>
<comment type="caution">
    <text evidence="6">The sequence shown here is derived from an EMBL/GenBank/DDBJ whole genome shotgun (WGS) entry which is preliminary data.</text>
</comment>
<dbReference type="OrthoDB" id="8062037at2759"/>
<proteinExistence type="predicted"/>
<sequence length="235" mass="27473">MIHIRKLGFLSNIMVHMDVIDIDVIKQAYTYASPLCVFNTKLYLQISLVITNDIIQARDQILLETNMEPSIVKVIELNLWSILSQVRRHQILKLLKNDCRTDPRIIIGDNFWDNNCDWILAYIKFYVLEILNKEKSALTVFLDPGIRRTYTEEGVRRYEHLMQSPQVTTIIMLEQHKYGKGGNDNTLECPCCQKNFMENGDLTTMPCKHQFHSQCLHSWLEMENSCPNCRFGLET</sequence>
<evidence type="ECO:0000256" key="1">
    <source>
        <dbReference type="ARBA" id="ARBA00022723"/>
    </source>
</evidence>
<evidence type="ECO:0000256" key="3">
    <source>
        <dbReference type="ARBA" id="ARBA00022833"/>
    </source>
</evidence>
<dbReference type="InterPro" id="IPR001841">
    <property type="entry name" value="Znf_RING"/>
</dbReference>
<dbReference type="PANTHER" id="PTHR45931">
    <property type="entry name" value="SI:CH211-59O9.10"/>
    <property type="match status" value="1"/>
</dbReference>
<reference evidence="6 7" key="1">
    <citation type="journal article" date="2020" name="IScience">
        <title>Genome Sequencing of the Endangered Kingdonia uniflora (Circaeasteraceae, Ranunculales) Reveals Potential Mechanisms of Evolutionary Specialization.</title>
        <authorList>
            <person name="Sun Y."/>
            <person name="Deng T."/>
            <person name="Zhang A."/>
            <person name="Moore M.J."/>
            <person name="Landis J.B."/>
            <person name="Lin N."/>
            <person name="Zhang H."/>
            <person name="Zhang X."/>
            <person name="Huang J."/>
            <person name="Zhang X."/>
            <person name="Sun H."/>
            <person name="Wang H."/>
        </authorList>
    </citation>
    <scope>NUCLEOTIDE SEQUENCE [LARGE SCALE GENOMIC DNA]</scope>
    <source>
        <strain evidence="6">TB1705</strain>
        <tissue evidence="6">Leaf</tissue>
    </source>
</reference>